<sequence>GALLIQLLFALAVAMIMVRPFKGNRFFSTIVIIPFGISTVVSAWVFSEIFSAIGGYANSFLQIFGVAVNWHSSLTSELGIVMFSDFWKNTPLIALILFGGLSSVSPSLYEAAAVDGAGPLKRFLHITLPAIAPLMGIALLIRGVSEFNIFALPLVLVGYYPSFMNTLIYYNYQSVLNVGYAYSASVILLVIIMIYAAIVLARGRRNQNMTK</sequence>
<feature type="domain" description="ABC transmembrane type-1" evidence="6">
    <location>
        <begin position="1"/>
        <end position="199"/>
    </location>
</feature>
<feature type="transmembrane region" description="Helical" evidence="5">
    <location>
        <begin position="53"/>
        <end position="72"/>
    </location>
</feature>
<keyword evidence="3 5" id="KW-1133">Transmembrane helix</keyword>
<evidence type="ECO:0000256" key="5">
    <source>
        <dbReference type="SAM" id="Phobius"/>
    </source>
</evidence>
<gene>
    <name evidence="7" type="ORF">B1B_17432</name>
</gene>
<dbReference type="PROSITE" id="PS50928">
    <property type="entry name" value="ABC_TM1"/>
    <property type="match status" value="1"/>
</dbReference>
<keyword evidence="4 5" id="KW-0472">Membrane</keyword>
<feature type="non-terminal residue" evidence="7">
    <location>
        <position position="1"/>
    </location>
</feature>
<evidence type="ECO:0000256" key="2">
    <source>
        <dbReference type="ARBA" id="ARBA00022692"/>
    </source>
</evidence>
<dbReference type="GO" id="GO:0055085">
    <property type="term" value="P:transmembrane transport"/>
    <property type="evidence" value="ECO:0007669"/>
    <property type="project" value="InterPro"/>
</dbReference>
<reference evidence="7" key="1">
    <citation type="submission" date="2013-08" db="EMBL/GenBank/DDBJ databases">
        <authorList>
            <person name="Mendez C."/>
            <person name="Richter M."/>
            <person name="Ferrer M."/>
            <person name="Sanchez J."/>
        </authorList>
    </citation>
    <scope>NUCLEOTIDE SEQUENCE</scope>
</reference>
<evidence type="ECO:0000256" key="3">
    <source>
        <dbReference type="ARBA" id="ARBA00022989"/>
    </source>
</evidence>
<dbReference type="PANTHER" id="PTHR43759">
    <property type="entry name" value="TREHALOSE TRANSPORT SYSTEM PERMEASE PROTEIN SUGA"/>
    <property type="match status" value="1"/>
</dbReference>
<dbReference type="EMBL" id="AUZY01011641">
    <property type="protein sequence ID" value="EQD33769.1"/>
    <property type="molecule type" value="Genomic_DNA"/>
</dbReference>
<feature type="transmembrane region" description="Helical" evidence="5">
    <location>
        <begin position="92"/>
        <end position="109"/>
    </location>
</feature>
<organism evidence="7">
    <name type="scientific">mine drainage metagenome</name>
    <dbReference type="NCBI Taxonomy" id="410659"/>
    <lineage>
        <taxon>unclassified sequences</taxon>
        <taxon>metagenomes</taxon>
        <taxon>ecological metagenomes</taxon>
    </lineage>
</organism>
<dbReference type="SUPFAM" id="SSF161098">
    <property type="entry name" value="MetI-like"/>
    <property type="match status" value="1"/>
</dbReference>
<reference evidence="7" key="2">
    <citation type="journal article" date="2014" name="ISME J.">
        <title>Microbial stratification in low pH oxic and suboxic macroscopic growths along an acid mine drainage.</title>
        <authorList>
            <person name="Mendez-Garcia C."/>
            <person name="Mesa V."/>
            <person name="Sprenger R.R."/>
            <person name="Richter M."/>
            <person name="Diez M.S."/>
            <person name="Solano J."/>
            <person name="Bargiela R."/>
            <person name="Golyshina O.V."/>
            <person name="Manteca A."/>
            <person name="Ramos J.L."/>
            <person name="Gallego J.R."/>
            <person name="Llorente I."/>
            <person name="Martins Dos Santos V.A."/>
            <person name="Jensen O.N."/>
            <person name="Pelaez A.I."/>
            <person name="Sanchez J."/>
            <person name="Ferrer M."/>
        </authorList>
    </citation>
    <scope>NUCLEOTIDE SEQUENCE</scope>
</reference>
<evidence type="ECO:0000256" key="4">
    <source>
        <dbReference type="ARBA" id="ARBA00023136"/>
    </source>
</evidence>
<keyword evidence="2 5" id="KW-0812">Transmembrane</keyword>
<dbReference type="Pfam" id="PF00528">
    <property type="entry name" value="BPD_transp_1"/>
    <property type="match status" value="1"/>
</dbReference>
<accession>T0ZYH5</accession>
<protein>
    <submittedName>
        <fullName evidence="7">Binding-protein-dependent transport system inner membrane component</fullName>
    </submittedName>
</protein>
<dbReference type="CDD" id="cd06261">
    <property type="entry name" value="TM_PBP2"/>
    <property type="match status" value="1"/>
</dbReference>
<comment type="subcellular location">
    <subcellularLocation>
        <location evidence="1">Membrane</location>
        <topology evidence="1">Multi-pass membrane protein</topology>
    </subcellularLocation>
</comment>
<name>T0ZYH5_9ZZZZ</name>
<evidence type="ECO:0000256" key="1">
    <source>
        <dbReference type="ARBA" id="ARBA00004141"/>
    </source>
</evidence>
<dbReference type="Gene3D" id="1.10.3720.10">
    <property type="entry name" value="MetI-like"/>
    <property type="match status" value="1"/>
</dbReference>
<evidence type="ECO:0000313" key="7">
    <source>
        <dbReference type="EMBL" id="EQD33769.1"/>
    </source>
</evidence>
<dbReference type="AlphaFoldDB" id="T0ZYH5"/>
<feature type="transmembrane region" description="Helical" evidence="5">
    <location>
        <begin position="180"/>
        <end position="201"/>
    </location>
</feature>
<comment type="caution">
    <text evidence="7">The sequence shown here is derived from an EMBL/GenBank/DDBJ whole genome shotgun (WGS) entry which is preliminary data.</text>
</comment>
<feature type="transmembrane region" description="Helical" evidence="5">
    <location>
        <begin position="130"/>
        <end position="160"/>
    </location>
</feature>
<dbReference type="InterPro" id="IPR035906">
    <property type="entry name" value="MetI-like_sf"/>
</dbReference>
<dbReference type="GO" id="GO:0016020">
    <property type="term" value="C:membrane"/>
    <property type="evidence" value="ECO:0007669"/>
    <property type="project" value="UniProtKB-SubCell"/>
</dbReference>
<evidence type="ECO:0000259" key="6">
    <source>
        <dbReference type="PROSITE" id="PS50928"/>
    </source>
</evidence>
<proteinExistence type="predicted"/>
<feature type="transmembrane region" description="Helical" evidence="5">
    <location>
        <begin position="26"/>
        <end position="46"/>
    </location>
</feature>
<dbReference type="PANTHER" id="PTHR43759:SF1">
    <property type="entry name" value="GLUCOSE IMPORT SYSTEM PERMEASE PROTEIN GLCT"/>
    <property type="match status" value="1"/>
</dbReference>
<dbReference type="InterPro" id="IPR052730">
    <property type="entry name" value="Sugar_ABC_transporter"/>
</dbReference>
<dbReference type="InterPro" id="IPR000515">
    <property type="entry name" value="MetI-like"/>
</dbReference>